<name>A0A2T0TNF4_9BACT</name>
<comment type="caution">
    <text evidence="8">The sequence shown here is derived from an EMBL/GenBank/DDBJ whole genome shotgun (WGS) entry which is preliminary data.</text>
</comment>
<dbReference type="PANTHER" id="PTHR42878">
    <property type="entry name" value="TWO-COMPONENT HISTIDINE KINASE"/>
    <property type="match status" value="1"/>
</dbReference>
<dbReference type="SUPFAM" id="SSF47384">
    <property type="entry name" value="Homodimeric domain of signal transducing histidine kinase"/>
    <property type="match status" value="1"/>
</dbReference>
<dbReference type="GO" id="GO:0007234">
    <property type="term" value="P:osmosensory signaling via phosphorelay pathway"/>
    <property type="evidence" value="ECO:0007669"/>
    <property type="project" value="TreeGrafter"/>
</dbReference>
<evidence type="ECO:0000256" key="4">
    <source>
        <dbReference type="ARBA" id="ARBA00022679"/>
    </source>
</evidence>
<feature type="domain" description="Histidine kinase" evidence="7">
    <location>
        <begin position="219"/>
        <end position="454"/>
    </location>
</feature>
<dbReference type="Gene3D" id="1.10.287.130">
    <property type="match status" value="1"/>
</dbReference>
<dbReference type="InterPro" id="IPR004358">
    <property type="entry name" value="Sig_transdc_His_kin-like_C"/>
</dbReference>
<dbReference type="InterPro" id="IPR005467">
    <property type="entry name" value="His_kinase_dom"/>
</dbReference>
<dbReference type="InterPro" id="IPR003594">
    <property type="entry name" value="HATPase_dom"/>
</dbReference>
<dbReference type="EMBL" id="PVTE01000001">
    <property type="protein sequence ID" value="PRY47183.1"/>
    <property type="molecule type" value="Genomic_DNA"/>
</dbReference>
<evidence type="ECO:0000256" key="3">
    <source>
        <dbReference type="ARBA" id="ARBA00022553"/>
    </source>
</evidence>
<protein>
    <recommendedName>
        <fullName evidence="2">histidine kinase</fullName>
        <ecNumber evidence="2">2.7.13.3</ecNumber>
    </recommendedName>
</protein>
<dbReference type="PROSITE" id="PS50109">
    <property type="entry name" value="HIS_KIN"/>
    <property type="match status" value="1"/>
</dbReference>
<dbReference type="PRINTS" id="PR00344">
    <property type="entry name" value="BCTRLSENSOR"/>
</dbReference>
<dbReference type="Gene3D" id="3.30.450.40">
    <property type="match status" value="1"/>
</dbReference>
<comment type="catalytic activity">
    <reaction evidence="1">
        <text>ATP + protein L-histidine = ADP + protein N-phospho-L-histidine.</text>
        <dbReference type="EC" id="2.7.13.3"/>
    </reaction>
</comment>
<evidence type="ECO:0000256" key="6">
    <source>
        <dbReference type="SAM" id="Coils"/>
    </source>
</evidence>
<keyword evidence="9" id="KW-1185">Reference proteome</keyword>
<dbReference type="GO" id="GO:0000156">
    <property type="term" value="F:phosphorelay response regulator activity"/>
    <property type="evidence" value="ECO:0007669"/>
    <property type="project" value="TreeGrafter"/>
</dbReference>
<dbReference type="AlphaFoldDB" id="A0A2T0TNF4"/>
<dbReference type="CDD" id="cd00082">
    <property type="entry name" value="HisKA"/>
    <property type="match status" value="1"/>
</dbReference>
<evidence type="ECO:0000259" key="7">
    <source>
        <dbReference type="PROSITE" id="PS50109"/>
    </source>
</evidence>
<dbReference type="EC" id="2.7.13.3" evidence="2"/>
<keyword evidence="4" id="KW-0808">Transferase</keyword>
<dbReference type="InterPro" id="IPR003661">
    <property type="entry name" value="HisK_dim/P_dom"/>
</dbReference>
<dbReference type="InterPro" id="IPR050351">
    <property type="entry name" value="BphY/WalK/GraS-like"/>
</dbReference>
<evidence type="ECO:0000313" key="8">
    <source>
        <dbReference type="EMBL" id="PRY47183.1"/>
    </source>
</evidence>
<dbReference type="SUPFAM" id="SSF55874">
    <property type="entry name" value="ATPase domain of HSP90 chaperone/DNA topoisomerase II/histidine kinase"/>
    <property type="match status" value="1"/>
</dbReference>
<dbReference type="InterPro" id="IPR003018">
    <property type="entry name" value="GAF"/>
</dbReference>
<accession>A0A2T0TNF4</accession>
<evidence type="ECO:0000256" key="2">
    <source>
        <dbReference type="ARBA" id="ARBA00012438"/>
    </source>
</evidence>
<dbReference type="Pfam" id="PF01590">
    <property type="entry name" value="GAF"/>
    <property type="match status" value="1"/>
</dbReference>
<dbReference type="InterPro" id="IPR036890">
    <property type="entry name" value="HATPase_C_sf"/>
</dbReference>
<gene>
    <name evidence="8" type="ORF">CLV58_101249</name>
</gene>
<evidence type="ECO:0000256" key="1">
    <source>
        <dbReference type="ARBA" id="ARBA00000085"/>
    </source>
</evidence>
<dbReference type="InterPro" id="IPR036097">
    <property type="entry name" value="HisK_dim/P_sf"/>
</dbReference>
<dbReference type="GO" id="GO:0030295">
    <property type="term" value="F:protein kinase activator activity"/>
    <property type="evidence" value="ECO:0007669"/>
    <property type="project" value="TreeGrafter"/>
</dbReference>
<dbReference type="Proteomes" id="UP000238375">
    <property type="component" value="Unassembled WGS sequence"/>
</dbReference>
<dbReference type="SMART" id="SM00387">
    <property type="entry name" value="HATPase_c"/>
    <property type="match status" value="1"/>
</dbReference>
<dbReference type="GO" id="GO:0000155">
    <property type="term" value="F:phosphorelay sensor kinase activity"/>
    <property type="evidence" value="ECO:0007669"/>
    <property type="project" value="InterPro"/>
</dbReference>
<dbReference type="InterPro" id="IPR029016">
    <property type="entry name" value="GAF-like_dom_sf"/>
</dbReference>
<keyword evidence="6" id="KW-0175">Coiled coil</keyword>
<dbReference type="PANTHER" id="PTHR42878:SF15">
    <property type="entry name" value="BACTERIOPHYTOCHROME"/>
    <property type="match status" value="1"/>
</dbReference>
<dbReference type="SMART" id="SM00065">
    <property type="entry name" value="GAF"/>
    <property type="match status" value="1"/>
</dbReference>
<evidence type="ECO:0000313" key="9">
    <source>
        <dbReference type="Proteomes" id="UP000238375"/>
    </source>
</evidence>
<dbReference type="Gene3D" id="3.30.565.10">
    <property type="entry name" value="Histidine kinase-like ATPase, C-terminal domain"/>
    <property type="match status" value="1"/>
</dbReference>
<reference evidence="8 9" key="1">
    <citation type="submission" date="2018-03" db="EMBL/GenBank/DDBJ databases">
        <title>Genomic Encyclopedia of Archaeal and Bacterial Type Strains, Phase II (KMG-II): from individual species to whole genera.</title>
        <authorList>
            <person name="Goeker M."/>
        </authorList>
    </citation>
    <scope>NUCLEOTIDE SEQUENCE [LARGE SCALE GENOMIC DNA]</scope>
    <source>
        <strain evidence="8 9">DSM 28354</strain>
    </source>
</reference>
<sequence length="454" mass="50291">MLPPDPTAETNRLQALHTYHILDSLPEADYDNITSLAAQICQTPISLISLVDEKRQWLKSAQGVTIRETPRPFSFCAHTILDPNEPLLVSDTRQDERFADNPFVTGEPHVVFYAGMPLTDENGFALGSLCVLDDKPRQLSPDQLTALKTLTRQVVNLLALRKANNALLQSEQRYQHLSAELDQQVQARTQEISQANDELRQTNELLAQANNTLQQFAAVASHDLQEPLRKIQSFGNLLLGQHADQLGKEGRDYLERMQMAANRMSALIRDLLTYSRIAALHDRRRLVSLSAVVQAVLQDLDLLIADTGAVVEVDPLPEVLGDDVQLGQLFQNLLSNALKFSRANPARSSFPATPPRVQIRVQPVLAKDLPKTITPALPAPLYYRIDVTDNGIGFEQKQASRIFQVFQRLHGKNEFSGTGIGLAICEKVVVNHGGAIRATSRPGHGATFSVYLPN</sequence>
<keyword evidence="3" id="KW-0597">Phosphoprotein</keyword>
<dbReference type="RefSeq" id="WP_245882165.1">
    <property type="nucleotide sequence ID" value="NZ_PVTE01000001.1"/>
</dbReference>
<evidence type="ECO:0000256" key="5">
    <source>
        <dbReference type="ARBA" id="ARBA00022777"/>
    </source>
</evidence>
<dbReference type="Pfam" id="PF02518">
    <property type="entry name" value="HATPase_c"/>
    <property type="match status" value="1"/>
</dbReference>
<feature type="coiled-coil region" evidence="6">
    <location>
        <begin position="160"/>
        <end position="219"/>
    </location>
</feature>
<organism evidence="8 9">
    <name type="scientific">Spirosoma oryzae</name>
    <dbReference type="NCBI Taxonomy" id="1469603"/>
    <lineage>
        <taxon>Bacteria</taxon>
        <taxon>Pseudomonadati</taxon>
        <taxon>Bacteroidota</taxon>
        <taxon>Cytophagia</taxon>
        <taxon>Cytophagales</taxon>
        <taxon>Cytophagaceae</taxon>
        <taxon>Spirosoma</taxon>
    </lineage>
</organism>
<proteinExistence type="predicted"/>
<dbReference type="SUPFAM" id="SSF55781">
    <property type="entry name" value="GAF domain-like"/>
    <property type="match status" value="1"/>
</dbReference>
<keyword evidence="5 8" id="KW-0418">Kinase</keyword>
<dbReference type="SMART" id="SM00388">
    <property type="entry name" value="HisKA"/>
    <property type="match status" value="1"/>
</dbReference>
<dbReference type="Pfam" id="PF00512">
    <property type="entry name" value="HisKA"/>
    <property type="match status" value="1"/>
</dbReference>